<dbReference type="Pfam" id="PF00271">
    <property type="entry name" value="Helicase_C"/>
    <property type="match status" value="1"/>
</dbReference>
<dbReference type="PANTHER" id="PTHR47958">
    <property type="entry name" value="ATP-DEPENDENT RNA HELICASE DBP3"/>
    <property type="match status" value="1"/>
</dbReference>
<dbReference type="Gene3D" id="3.40.50.300">
    <property type="entry name" value="P-loop containing nucleotide triphosphate hydrolases"/>
    <property type="match status" value="1"/>
</dbReference>
<dbReference type="EMBL" id="OU912926">
    <property type="protein sequence ID" value="CAG9931870.1"/>
    <property type="molecule type" value="Genomic_DNA"/>
</dbReference>
<dbReference type="Proteomes" id="UP000839052">
    <property type="component" value="Chromosome"/>
</dbReference>
<evidence type="ECO:0000259" key="1">
    <source>
        <dbReference type="PROSITE" id="PS51194"/>
    </source>
</evidence>
<reference evidence="2 3" key="1">
    <citation type="submission" date="2021-10" db="EMBL/GenBank/DDBJ databases">
        <authorList>
            <person name="Koch H."/>
        </authorList>
    </citation>
    <scope>NUCLEOTIDE SEQUENCE [LARGE SCALE GENOMIC DNA]</scope>
    <source>
        <strain evidence="2">6680</strain>
    </source>
</reference>
<gene>
    <name evidence="2" type="ORF">NTG6680_0617</name>
</gene>
<accession>A0ABN8AN53</accession>
<feature type="domain" description="Helicase C-terminal" evidence="1">
    <location>
        <begin position="1"/>
        <end position="78"/>
    </location>
</feature>
<name>A0ABN8AN53_9PROT</name>
<protein>
    <recommendedName>
        <fullName evidence="1">Helicase C-terminal domain-containing protein</fullName>
    </recommendedName>
</protein>
<evidence type="ECO:0000313" key="3">
    <source>
        <dbReference type="Proteomes" id="UP000839052"/>
    </source>
</evidence>
<proteinExistence type="predicted"/>
<dbReference type="PROSITE" id="PS51194">
    <property type="entry name" value="HELICASE_CTER"/>
    <property type="match status" value="1"/>
</dbReference>
<keyword evidence="3" id="KW-1185">Reference proteome</keyword>
<evidence type="ECO:0000313" key="2">
    <source>
        <dbReference type="EMBL" id="CAG9931870.1"/>
    </source>
</evidence>
<dbReference type="SUPFAM" id="SSF52540">
    <property type="entry name" value="P-loop containing nucleoside triphosphate hydrolases"/>
    <property type="match status" value="1"/>
</dbReference>
<organism evidence="2 3">
    <name type="scientific">Candidatus Nitrotoga arctica</name>
    <dbReference type="NCBI Taxonomy" id="453162"/>
    <lineage>
        <taxon>Bacteria</taxon>
        <taxon>Pseudomonadati</taxon>
        <taxon>Pseudomonadota</taxon>
        <taxon>Betaproteobacteria</taxon>
        <taxon>Nitrosomonadales</taxon>
        <taxon>Gallionellaceae</taxon>
        <taxon>Candidatus Nitrotoga</taxon>
    </lineage>
</organism>
<dbReference type="InterPro" id="IPR001650">
    <property type="entry name" value="Helicase_C-like"/>
</dbReference>
<dbReference type="InterPro" id="IPR027417">
    <property type="entry name" value="P-loop_NTPase"/>
</dbReference>
<sequence>MGGNCVAARGIDVPGISHVINFGLSKAAEDYVHRIGRAARVGSSGIAVSFASNRYAGNLQKFAGFLLVNFSCRQQFHYLCSLHFFLTHHIVHFKMSASGFYRR</sequence>